<dbReference type="PANTHER" id="PTHR11048:SF28">
    <property type="entry name" value="4-HYDROXYBENZOATE POLYPRENYLTRANSFERASE, MITOCHONDRIAL"/>
    <property type="match status" value="1"/>
</dbReference>
<evidence type="ECO:0000313" key="9">
    <source>
        <dbReference type="EMBL" id="OIQ97956.1"/>
    </source>
</evidence>
<dbReference type="Gene3D" id="1.10.357.140">
    <property type="entry name" value="UbiA prenyltransferase"/>
    <property type="match status" value="1"/>
</dbReference>
<keyword evidence="4 9" id="KW-0808">Transferase</keyword>
<accession>A0A1J5S0Z3</accession>
<sequence>MAKHIVHKCIFVFSMTHDLLTMTRIKNYLSLVKFSHTIFAMPFALIGFFLGIIQLNRIPHVYYNANLVKNNFQKTEIFFQGNWYLFILVVICMITARSAAMAFNRYLDRSFDEKNPRTAIREIPKGIISANSALRFVILSSAIFVLSTYFINNICFYLSPVALFTILFYSYTKRFTFLCHLVLGIGLSLAPIGAYLAVTGVFALLPILFSFSVVFWVSGFDIIYALQDIDFDQSQQLYSIPSTVGKTKALRVSELFHLLSAACVIAAGVYGNFHWIYWIGILVFVGMLVYQHSIVKPNDLSKVNIAFMTANGIASVVFAVFVIADLFLG</sequence>
<dbReference type="InterPro" id="IPR006371">
    <property type="entry name" value="Polyprenyltransferase_UbiA-li"/>
</dbReference>
<evidence type="ECO:0000256" key="7">
    <source>
        <dbReference type="ARBA" id="ARBA00023136"/>
    </source>
</evidence>
<evidence type="ECO:0000256" key="5">
    <source>
        <dbReference type="ARBA" id="ARBA00022692"/>
    </source>
</evidence>
<comment type="subcellular location">
    <subcellularLocation>
        <location evidence="2">Membrane</location>
        <topology evidence="2">Multi-pass membrane protein</topology>
    </subcellularLocation>
</comment>
<dbReference type="PANTHER" id="PTHR11048">
    <property type="entry name" value="PRENYLTRANSFERASES"/>
    <property type="match status" value="1"/>
</dbReference>
<dbReference type="NCBIfam" id="TIGR01475">
    <property type="entry name" value="ubiA_other"/>
    <property type="match status" value="1"/>
</dbReference>
<keyword evidence="7 8" id="KW-0472">Membrane</keyword>
<dbReference type="Gene3D" id="1.20.120.1780">
    <property type="entry name" value="UbiA prenyltransferase"/>
    <property type="match status" value="1"/>
</dbReference>
<dbReference type="GO" id="GO:0006744">
    <property type="term" value="P:ubiquinone biosynthetic process"/>
    <property type="evidence" value="ECO:0007669"/>
    <property type="project" value="TreeGrafter"/>
</dbReference>
<feature type="transmembrane region" description="Helical" evidence="8">
    <location>
        <begin position="150"/>
        <end position="170"/>
    </location>
</feature>
<dbReference type="EC" id="2.5.1.-" evidence="9"/>
<dbReference type="CDD" id="cd13959">
    <property type="entry name" value="PT_UbiA_COQ2"/>
    <property type="match status" value="1"/>
</dbReference>
<name>A0A1J5S0Z3_9ZZZZ</name>
<dbReference type="Pfam" id="PF01040">
    <property type="entry name" value="UbiA"/>
    <property type="match status" value="1"/>
</dbReference>
<feature type="transmembrane region" description="Helical" evidence="8">
    <location>
        <begin position="123"/>
        <end position="144"/>
    </location>
</feature>
<proteinExistence type="inferred from homology"/>
<dbReference type="InterPro" id="IPR044878">
    <property type="entry name" value="UbiA_sf"/>
</dbReference>
<dbReference type="FunFam" id="1.20.120.1780:FF:000001">
    <property type="entry name" value="4-hydroxybenzoate octaprenyltransferase"/>
    <property type="match status" value="1"/>
</dbReference>
<organism evidence="9">
    <name type="scientific">mine drainage metagenome</name>
    <dbReference type="NCBI Taxonomy" id="410659"/>
    <lineage>
        <taxon>unclassified sequences</taxon>
        <taxon>metagenomes</taxon>
        <taxon>ecological metagenomes</taxon>
    </lineage>
</organism>
<dbReference type="InterPro" id="IPR039653">
    <property type="entry name" value="Prenyltransferase"/>
</dbReference>
<evidence type="ECO:0000256" key="4">
    <source>
        <dbReference type="ARBA" id="ARBA00022679"/>
    </source>
</evidence>
<protein>
    <submittedName>
        <fullName evidence="9">4-hydroxybenzoate octaprenyltransferase</fullName>
        <ecNumber evidence="9">2.5.1.-</ecNumber>
    </submittedName>
</protein>
<evidence type="ECO:0000256" key="6">
    <source>
        <dbReference type="ARBA" id="ARBA00022989"/>
    </source>
</evidence>
<dbReference type="EMBL" id="MLJW01000125">
    <property type="protein sequence ID" value="OIQ97956.1"/>
    <property type="molecule type" value="Genomic_DNA"/>
</dbReference>
<reference evidence="9" key="1">
    <citation type="submission" date="2016-10" db="EMBL/GenBank/DDBJ databases">
        <title>Sequence of Gallionella enrichment culture.</title>
        <authorList>
            <person name="Poehlein A."/>
            <person name="Muehling M."/>
            <person name="Daniel R."/>
        </authorList>
    </citation>
    <scope>NUCLEOTIDE SEQUENCE</scope>
</reference>
<feature type="transmembrane region" description="Helical" evidence="8">
    <location>
        <begin position="83"/>
        <end position="103"/>
    </location>
</feature>
<comment type="caution">
    <text evidence="9">The sequence shown here is derived from an EMBL/GenBank/DDBJ whole genome shotgun (WGS) entry which is preliminary data.</text>
</comment>
<dbReference type="InterPro" id="IPR000537">
    <property type="entry name" value="UbiA_prenyltransferase"/>
</dbReference>
<feature type="transmembrane region" description="Helical" evidence="8">
    <location>
        <begin position="305"/>
        <end position="328"/>
    </location>
</feature>
<evidence type="ECO:0000256" key="8">
    <source>
        <dbReference type="SAM" id="Phobius"/>
    </source>
</evidence>
<feature type="transmembrane region" description="Helical" evidence="8">
    <location>
        <begin position="177"/>
        <end position="198"/>
    </location>
</feature>
<comment type="cofactor">
    <cofactor evidence="1">
        <name>Mg(2+)</name>
        <dbReference type="ChEBI" id="CHEBI:18420"/>
    </cofactor>
</comment>
<gene>
    <name evidence="9" type="primary">ubiA_6</name>
    <name evidence="9" type="ORF">GALL_200050</name>
</gene>
<feature type="transmembrane region" description="Helical" evidence="8">
    <location>
        <begin position="275"/>
        <end position="293"/>
    </location>
</feature>
<keyword evidence="5 8" id="KW-0812">Transmembrane</keyword>
<dbReference type="GO" id="GO:0016765">
    <property type="term" value="F:transferase activity, transferring alkyl or aryl (other than methyl) groups"/>
    <property type="evidence" value="ECO:0007669"/>
    <property type="project" value="InterPro"/>
</dbReference>
<feature type="transmembrane region" description="Helical" evidence="8">
    <location>
        <begin position="31"/>
        <end position="53"/>
    </location>
</feature>
<keyword evidence="6 8" id="KW-1133">Transmembrane helix</keyword>
<evidence type="ECO:0000256" key="3">
    <source>
        <dbReference type="ARBA" id="ARBA00005985"/>
    </source>
</evidence>
<feature type="transmembrane region" description="Helical" evidence="8">
    <location>
        <begin position="204"/>
        <end position="226"/>
    </location>
</feature>
<evidence type="ECO:0000256" key="1">
    <source>
        <dbReference type="ARBA" id="ARBA00001946"/>
    </source>
</evidence>
<comment type="similarity">
    <text evidence="3">Belongs to the UbiA prenyltransferase family.</text>
</comment>
<dbReference type="AlphaFoldDB" id="A0A1J5S0Z3"/>
<dbReference type="GO" id="GO:0005886">
    <property type="term" value="C:plasma membrane"/>
    <property type="evidence" value="ECO:0007669"/>
    <property type="project" value="TreeGrafter"/>
</dbReference>
<dbReference type="FunFam" id="1.10.357.140:FF:000008">
    <property type="entry name" value="4-hydroxybenzoate octaprenyltransferase"/>
    <property type="match status" value="1"/>
</dbReference>
<evidence type="ECO:0000256" key="2">
    <source>
        <dbReference type="ARBA" id="ARBA00004141"/>
    </source>
</evidence>